<evidence type="ECO:0000313" key="10">
    <source>
        <dbReference type="Proteomes" id="UP000824890"/>
    </source>
</evidence>
<keyword evidence="5" id="KW-0472">Membrane</keyword>
<feature type="domain" description="V-ATPase proteolipid subunit C-like" evidence="8">
    <location>
        <begin position="24"/>
        <end position="65"/>
    </location>
</feature>
<name>A0ABQ8BGC7_BRANA</name>
<dbReference type="Pfam" id="PF00137">
    <property type="entry name" value="ATP-synt_C"/>
    <property type="match status" value="1"/>
</dbReference>
<dbReference type="InterPro" id="IPR038662">
    <property type="entry name" value="ATP_synth_F0_csu_sf"/>
</dbReference>
<feature type="coiled-coil region" evidence="6">
    <location>
        <begin position="167"/>
        <end position="221"/>
    </location>
</feature>
<evidence type="ECO:0000256" key="1">
    <source>
        <dbReference type="ARBA" id="ARBA00004141"/>
    </source>
</evidence>
<protein>
    <recommendedName>
        <fullName evidence="8">V-ATPase proteolipid subunit C-like domain-containing protein</fullName>
    </recommendedName>
</protein>
<comment type="similarity">
    <text evidence="2">Belongs to the ATPase C chain family.</text>
</comment>
<evidence type="ECO:0000256" key="5">
    <source>
        <dbReference type="ARBA" id="ARBA00023136"/>
    </source>
</evidence>
<dbReference type="PRINTS" id="PR00124">
    <property type="entry name" value="ATPASEC"/>
</dbReference>
<organism evidence="9 10">
    <name type="scientific">Brassica napus</name>
    <name type="common">Rape</name>
    <dbReference type="NCBI Taxonomy" id="3708"/>
    <lineage>
        <taxon>Eukaryota</taxon>
        <taxon>Viridiplantae</taxon>
        <taxon>Streptophyta</taxon>
        <taxon>Embryophyta</taxon>
        <taxon>Tracheophyta</taxon>
        <taxon>Spermatophyta</taxon>
        <taxon>Magnoliopsida</taxon>
        <taxon>eudicotyledons</taxon>
        <taxon>Gunneridae</taxon>
        <taxon>Pentapetalae</taxon>
        <taxon>rosids</taxon>
        <taxon>malvids</taxon>
        <taxon>Brassicales</taxon>
        <taxon>Brassicaceae</taxon>
        <taxon>Brassiceae</taxon>
        <taxon>Brassica</taxon>
    </lineage>
</organism>
<dbReference type="PANTHER" id="PTHR10031">
    <property type="entry name" value="ATP SYNTHASE LIPID-BINDING PROTEIN, MITOCHONDRIAL"/>
    <property type="match status" value="1"/>
</dbReference>
<evidence type="ECO:0000256" key="4">
    <source>
        <dbReference type="ARBA" id="ARBA00022989"/>
    </source>
</evidence>
<comment type="subcellular location">
    <subcellularLocation>
        <location evidence="1">Membrane</location>
        <topology evidence="1">Multi-pass membrane protein</topology>
    </subcellularLocation>
</comment>
<sequence>MSKIKGTRREENYQPEMLEGAKSIGVGAATIASAGAAIGIGNVFSSLIHSLARNPSLAKQSFVIHLVSPALPLLEPIIWAAVGGRALPSTGANGAERDTISRGIILGLPLPAEESQTEEGSPSVNELPPQEVGPSVPYQDQGLPTDRNGNPMDLNARPSLSSLYNEIETWNLQLADDLEQIHEMERNLQNERDPYRCREVAARIDQDVRELERQISLCQTRDAVRDDQLDVWMEGLYEELATHGEKQARLTLLNSWLKGPTGKTGETMEGNPIGSQRIHSTCSPTDLIFLILESGGKGSLFCNGKKTEQI</sequence>
<reference evidence="9 10" key="1">
    <citation type="submission" date="2021-05" db="EMBL/GenBank/DDBJ databases">
        <title>Genome Assembly of Synthetic Allotetraploid Brassica napus Reveals Homoeologous Exchanges between Subgenomes.</title>
        <authorList>
            <person name="Davis J.T."/>
        </authorList>
    </citation>
    <scope>NUCLEOTIDE SEQUENCE [LARGE SCALE GENOMIC DNA]</scope>
    <source>
        <strain evidence="10">cv. Da-Ae</strain>
        <tissue evidence="9">Seedling</tissue>
    </source>
</reference>
<evidence type="ECO:0000256" key="3">
    <source>
        <dbReference type="ARBA" id="ARBA00022692"/>
    </source>
</evidence>
<dbReference type="InterPro" id="IPR035921">
    <property type="entry name" value="F/V-ATP_Csub_sf"/>
</dbReference>
<dbReference type="Gene3D" id="1.20.20.10">
    <property type="entry name" value="F1F0 ATP synthase subunit C"/>
    <property type="match status" value="1"/>
</dbReference>
<accession>A0ABQ8BGC7</accession>
<evidence type="ECO:0000313" key="9">
    <source>
        <dbReference type="EMBL" id="KAH0903398.1"/>
    </source>
</evidence>
<dbReference type="PANTHER" id="PTHR10031:SF57">
    <property type="entry name" value="ATP SYNTHASE SUBUNIT 9, MITOCHONDRIAL"/>
    <property type="match status" value="1"/>
</dbReference>
<proteinExistence type="inferred from homology"/>
<dbReference type="EMBL" id="JAGKQM010000011">
    <property type="protein sequence ID" value="KAH0903398.1"/>
    <property type="molecule type" value="Genomic_DNA"/>
</dbReference>
<gene>
    <name evidence="9" type="ORF">HID58_042901</name>
</gene>
<feature type="region of interest" description="Disordered" evidence="7">
    <location>
        <begin position="112"/>
        <end position="153"/>
    </location>
</feature>
<evidence type="ECO:0000256" key="7">
    <source>
        <dbReference type="SAM" id="MobiDB-lite"/>
    </source>
</evidence>
<evidence type="ECO:0000256" key="6">
    <source>
        <dbReference type="SAM" id="Coils"/>
    </source>
</evidence>
<keyword evidence="3" id="KW-0812">Transmembrane</keyword>
<evidence type="ECO:0000259" key="8">
    <source>
        <dbReference type="Pfam" id="PF00137"/>
    </source>
</evidence>
<evidence type="ECO:0000256" key="2">
    <source>
        <dbReference type="ARBA" id="ARBA00006704"/>
    </source>
</evidence>
<keyword evidence="6" id="KW-0175">Coiled coil</keyword>
<dbReference type="InterPro" id="IPR000454">
    <property type="entry name" value="ATP_synth_F0_csu"/>
</dbReference>
<dbReference type="InterPro" id="IPR002379">
    <property type="entry name" value="ATPase_proteolipid_c-like_dom"/>
</dbReference>
<keyword evidence="4" id="KW-1133">Transmembrane helix</keyword>
<dbReference type="Proteomes" id="UP000824890">
    <property type="component" value="Unassembled WGS sequence"/>
</dbReference>
<comment type="caution">
    <text evidence="9">The sequence shown here is derived from an EMBL/GenBank/DDBJ whole genome shotgun (WGS) entry which is preliminary data.</text>
</comment>
<dbReference type="SUPFAM" id="SSF81333">
    <property type="entry name" value="F1F0 ATP synthase subunit C"/>
    <property type="match status" value="1"/>
</dbReference>
<keyword evidence="10" id="KW-1185">Reference proteome</keyword>